<dbReference type="EMBL" id="KI680666">
    <property type="protein sequence ID" value="ETL88842.1"/>
    <property type="molecule type" value="Genomic_DNA"/>
</dbReference>
<organism evidence="2">
    <name type="scientific">Phytophthora nicotianae</name>
    <name type="common">Potato buckeye rot agent</name>
    <name type="synonym">Phytophthora parasitica</name>
    <dbReference type="NCBI Taxonomy" id="4792"/>
    <lineage>
        <taxon>Eukaryota</taxon>
        <taxon>Sar</taxon>
        <taxon>Stramenopiles</taxon>
        <taxon>Oomycota</taxon>
        <taxon>Peronosporomycetes</taxon>
        <taxon>Peronosporales</taxon>
        <taxon>Peronosporaceae</taxon>
        <taxon>Phytophthora</taxon>
    </lineage>
</organism>
<evidence type="ECO:0000313" key="2">
    <source>
        <dbReference type="EMBL" id="ETL88842.1"/>
    </source>
</evidence>
<sequence length="363" mass="41112">PKITKYPSKCHKPRRHYNHANATIFRSRHFEAIDRSCNKSNKFHQCRLCLAAARPALRVGASSVLVEDIRARKENFEAHLEDCRHGPSWAKPSSQEFRPYSRHDDERELSSLPPGEQSQIPDYFSQRFDPGMTEELERLLVEFQADNRLPDLFISRPSTRNLFAFLNALSVASSPSRQVLGGRIIDRCAKTAFEDDKSIIRRAQFLTEAKVNFLSDVWMNIARMHLLGCQISLYGAVCAIGLFPTSDRHDGVAIAEHMEKVMLQLESNGWSIGAVVTDDAGQCARARRILALRWPKVIFLRCFAHSINNLVKGVLQTTFRDVAAQASAVVNCLNGSSSKWLVRAKKQWWRRMGRKGIGAFCSV</sequence>
<proteinExistence type="predicted"/>
<evidence type="ECO:0008006" key="3">
    <source>
        <dbReference type="Google" id="ProtNLM"/>
    </source>
</evidence>
<accession>W2KUQ4</accession>
<protein>
    <recommendedName>
        <fullName evidence="3">DUF659 domain-containing protein</fullName>
    </recommendedName>
</protein>
<evidence type="ECO:0000256" key="1">
    <source>
        <dbReference type="SAM" id="MobiDB-lite"/>
    </source>
</evidence>
<dbReference type="Proteomes" id="UP000054423">
    <property type="component" value="Unassembled WGS sequence"/>
</dbReference>
<dbReference type="AlphaFoldDB" id="W2KUQ4"/>
<feature type="non-terminal residue" evidence="2">
    <location>
        <position position="1"/>
    </location>
</feature>
<gene>
    <name evidence="2" type="ORF">L917_12128</name>
</gene>
<dbReference type="OrthoDB" id="120986at2759"/>
<feature type="compositionally biased region" description="Basic and acidic residues" evidence="1">
    <location>
        <begin position="99"/>
        <end position="109"/>
    </location>
</feature>
<name>W2KUQ4_PHYNI</name>
<feature type="region of interest" description="Disordered" evidence="1">
    <location>
        <begin position="90"/>
        <end position="120"/>
    </location>
</feature>
<dbReference type="VEuPathDB" id="FungiDB:PPTG_11058"/>
<dbReference type="SUPFAM" id="SSF53098">
    <property type="entry name" value="Ribonuclease H-like"/>
    <property type="match status" value="1"/>
</dbReference>
<dbReference type="InterPro" id="IPR012337">
    <property type="entry name" value="RNaseH-like_sf"/>
</dbReference>
<reference evidence="2" key="1">
    <citation type="submission" date="2013-11" db="EMBL/GenBank/DDBJ databases">
        <title>The Genome Sequence of Phytophthora parasitica CHvinca01.</title>
        <authorList>
            <consortium name="The Broad Institute Genomics Platform"/>
            <person name="Russ C."/>
            <person name="Tyler B."/>
            <person name="Panabieres F."/>
            <person name="Shan W."/>
            <person name="Tripathy S."/>
            <person name="Grunwald N."/>
            <person name="Machado M."/>
            <person name="Johnson C.S."/>
            <person name="Arredondo F."/>
            <person name="Hong C."/>
            <person name="Coffey M."/>
            <person name="Young S.K."/>
            <person name="Zeng Q."/>
            <person name="Gargeya S."/>
            <person name="Fitzgerald M."/>
            <person name="Abouelleil A."/>
            <person name="Alvarado L."/>
            <person name="Chapman S.B."/>
            <person name="Gainer-Dewar J."/>
            <person name="Goldberg J."/>
            <person name="Griggs A."/>
            <person name="Gujja S."/>
            <person name="Hansen M."/>
            <person name="Howarth C."/>
            <person name="Imamovic A."/>
            <person name="Ireland A."/>
            <person name="Larimer J."/>
            <person name="McCowan C."/>
            <person name="Murphy C."/>
            <person name="Pearson M."/>
            <person name="Poon T.W."/>
            <person name="Priest M."/>
            <person name="Roberts A."/>
            <person name="Saif S."/>
            <person name="Shea T."/>
            <person name="Sykes S."/>
            <person name="Wortman J."/>
            <person name="Nusbaum C."/>
            <person name="Birren B."/>
        </authorList>
    </citation>
    <scope>NUCLEOTIDE SEQUENCE [LARGE SCALE GENOMIC DNA]</scope>
    <source>
        <strain evidence="2">CHvinca01</strain>
    </source>
</reference>